<dbReference type="CDD" id="cd05238">
    <property type="entry name" value="Gne_like_SDR_e"/>
    <property type="match status" value="1"/>
</dbReference>
<sequence length="325" mass="35535">MPSILITGANGFVGQELATGLLNACPDTRLTLTDVTVAPPVPPSAKPEDASRITSIKADLTSQAAVDELISSPSQYDAVYILHGIMSGASEANFDLGMKINFFSVHYMFERLRKVIPGVKVIFASSLAVYGPTPPGFKINERNIPPLPTSSYATAKIATELLLNDYSRRGFLDGRSVRLPTVTVRAGAPTGAASSFASGIIREPLKGEKSVIPVKMDTELWICSPYVVVENMIYAKDIPKERFGDSRAVNLPGIKVSVTEMLEVLEQVGGKEKRALVEEKYDEAVDRIVQGWSPDFDITWAKELGFKEDISFLESVKRYARDHVH</sequence>
<evidence type="ECO:0000313" key="5">
    <source>
        <dbReference type="Proteomes" id="UP000024533"/>
    </source>
</evidence>
<dbReference type="NCBIfam" id="NF043036">
    <property type="entry name" value="ErythonDh"/>
    <property type="match status" value="1"/>
</dbReference>
<dbReference type="InterPro" id="IPR001509">
    <property type="entry name" value="Epimerase_deHydtase"/>
</dbReference>
<evidence type="ECO:0000256" key="2">
    <source>
        <dbReference type="ARBA" id="ARBA00023277"/>
    </source>
</evidence>
<evidence type="ECO:0000256" key="1">
    <source>
        <dbReference type="ARBA" id="ARBA00022857"/>
    </source>
</evidence>
<dbReference type="OrthoDB" id="16464at2759"/>
<proteinExistence type="predicted"/>
<dbReference type="PANTHER" id="PTHR43103:SF3">
    <property type="entry name" value="ADP-L-GLYCERO-D-MANNO-HEPTOSE-6-EPIMERASE"/>
    <property type="match status" value="1"/>
</dbReference>
<gene>
    <name evidence="4" type="ORF">H109_00940</name>
</gene>
<dbReference type="HOGENOM" id="CLU_007383_19_0_1"/>
<accession>A0A059JHL7</accession>
<dbReference type="InterPro" id="IPR020904">
    <property type="entry name" value="Sc_DH/Rdtase_CS"/>
</dbReference>
<reference evidence="4 5" key="1">
    <citation type="submission" date="2014-02" db="EMBL/GenBank/DDBJ databases">
        <title>The Genome Sequence of Trichophyton interdigitale MR816.</title>
        <authorList>
            <consortium name="The Broad Institute Genomics Platform"/>
            <person name="Cuomo C.A."/>
            <person name="White T.C."/>
            <person name="Graser Y."/>
            <person name="Martinez-Rossi N."/>
            <person name="Heitman J."/>
            <person name="Young S.K."/>
            <person name="Zeng Q."/>
            <person name="Gargeya S."/>
            <person name="Abouelleil A."/>
            <person name="Alvarado L."/>
            <person name="Chapman S.B."/>
            <person name="Gainer-Dewar J."/>
            <person name="Goldberg J."/>
            <person name="Griggs A."/>
            <person name="Gujja S."/>
            <person name="Hansen M."/>
            <person name="Howarth C."/>
            <person name="Imamovic A."/>
            <person name="Larimer J."/>
            <person name="Martinez D."/>
            <person name="Murphy C."/>
            <person name="Pearson M.D."/>
            <person name="Persinoti G."/>
            <person name="Poon T."/>
            <person name="Priest M."/>
            <person name="Roberts A.D."/>
            <person name="Saif S."/>
            <person name="Shea T.D."/>
            <person name="Sykes S.N."/>
            <person name="Wortman J."/>
            <person name="Nusbaum C."/>
            <person name="Birren B."/>
        </authorList>
    </citation>
    <scope>NUCLEOTIDE SEQUENCE [LARGE SCALE GENOMIC DNA]</scope>
    <source>
        <strain evidence="4 5">MR816</strain>
    </source>
</reference>
<evidence type="ECO:0000259" key="3">
    <source>
        <dbReference type="Pfam" id="PF01370"/>
    </source>
</evidence>
<dbReference type="PANTHER" id="PTHR43103">
    <property type="entry name" value="NUCLEOSIDE-DIPHOSPHATE-SUGAR EPIMERASE"/>
    <property type="match status" value="1"/>
</dbReference>
<organism evidence="4 5">
    <name type="scientific">Trichophyton interdigitale (strain MR816)</name>
    <dbReference type="NCBI Taxonomy" id="1215338"/>
    <lineage>
        <taxon>Eukaryota</taxon>
        <taxon>Fungi</taxon>
        <taxon>Dikarya</taxon>
        <taxon>Ascomycota</taxon>
        <taxon>Pezizomycotina</taxon>
        <taxon>Eurotiomycetes</taxon>
        <taxon>Eurotiomycetidae</taxon>
        <taxon>Onygenales</taxon>
        <taxon>Arthrodermataceae</taxon>
        <taxon>Trichophyton</taxon>
    </lineage>
</organism>
<dbReference type="AlphaFoldDB" id="A0A059JHL7"/>
<keyword evidence="5" id="KW-1185">Reference proteome</keyword>
<dbReference type="GO" id="GO:0016491">
    <property type="term" value="F:oxidoreductase activity"/>
    <property type="evidence" value="ECO:0007669"/>
    <property type="project" value="InterPro"/>
</dbReference>
<keyword evidence="2" id="KW-0119">Carbohydrate metabolism</keyword>
<keyword evidence="1" id="KW-0521">NADP</keyword>
<dbReference type="PROSITE" id="PS00061">
    <property type="entry name" value="ADH_SHORT"/>
    <property type="match status" value="1"/>
</dbReference>
<name>A0A059JHL7_TRIIM</name>
<evidence type="ECO:0000313" key="4">
    <source>
        <dbReference type="EMBL" id="KDB27264.1"/>
    </source>
</evidence>
<dbReference type="EMBL" id="AOKY01000075">
    <property type="protein sequence ID" value="KDB27264.1"/>
    <property type="molecule type" value="Genomic_DNA"/>
</dbReference>
<dbReference type="Proteomes" id="UP000024533">
    <property type="component" value="Unassembled WGS sequence"/>
</dbReference>
<dbReference type="Pfam" id="PF01370">
    <property type="entry name" value="Epimerase"/>
    <property type="match status" value="1"/>
</dbReference>
<dbReference type="Gene3D" id="3.40.50.720">
    <property type="entry name" value="NAD(P)-binding Rossmann-like Domain"/>
    <property type="match status" value="1"/>
</dbReference>
<dbReference type="Gene3D" id="3.90.25.10">
    <property type="entry name" value="UDP-galactose 4-epimerase, domain 1"/>
    <property type="match status" value="1"/>
</dbReference>
<dbReference type="SUPFAM" id="SSF51735">
    <property type="entry name" value="NAD(P)-binding Rossmann-fold domains"/>
    <property type="match status" value="1"/>
</dbReference>
<feature type="domain" description="NAD-dependent epimerase/dehydratase" evidence="3">
    <location>
        <begin position="4"/>
        <end position="210"/>
    </location>
</feature>
<protein>
    <recommendedName>
        <fullName evidence="3">NAD-dependent epimerase/dehydratase domain-containing protein</fullName>
    </recommendedName>
</protein>
<dbReference type="STRING" id="1215338.A0A059JHL7"/>
<dbReference type="InterPro" id="IPR036291">
    <property type="entry name" value="NAD(P)-bd_dom_sf"/>
</dbReference>
<dbReference type="OMA" id="FGHFRQV"/>
<dbReference type="InterPro" id="IPR050005">
    <property type="entry name" value="DenD"/>
</dbReference>
<comment type="caution">
    <text evidence="4">The sequence shown here is derived from an EMBL/GenBank/DDBJ whole genome shotgun (WGS) entry which is preliminary data.</text>
</comment>